<reference evidence="3" key="1">
    <citation type="submission" date="2018-10" db="EMBL/GenBank/DDBJ databases">
        <title>Fifty Aureobasidium pullulans genomes reveal a recombining polyextremotolerant generalist.</title>
        <authorList>
            <person name="Gostincar C."/>
            <person name="Turk M."/>
            <person name="Zajc J."/>
            <person name="Gunde-Cimerman N."/>
        </authorList>
    </citation>
    <scope>NUCLEOTIDE SEQUENCE [LARGE SCALE GENOMIC DNA]</scope>
    <source>
        <strain evidence="3">EXF-10085</strain>
    </source>
</reference>
<feature type="region of interest" description="Disordered" evidence="2">
    <location>
        <begin position="1"/>
        <end position="49"/>
    </location>
</feature>
<evidence type="ECO:0000256" key="2">
    <source>
        <dbReference type="SAM" id="MobiDB-lite"/>
    </source>
</evidence>
<feature type="coiled-coil region" evidence="1">
    <location>
        <begin position="146"/>
        <end position="173"/>
    </location>
</feature>
<proteinExistence type="predicted"/>
<sequence>MKMNDHITSPAQQAAVPTEDLPVTQHGTREHEHSHNHGTHQHVTNHETSIHENSEKIMAAFHDKMMALAEENTAQSATEAHEIAHLLLEHAELPLAIRARAHIVLSSGKTNYLHHAQEAVRIAQKGRDIFGPGSTPEAKAAVDGLLWEAEGMLRRAERDMEELEDLKARKMAGTLKLKKDEKLLYSNINGELNPPPHVLKFVTVTAVEVYDGFCEWSHVQREDLQVSLSVDDVHLLNIIVRSDALNNAHWCGLKVDMTSLSTQGGNDETDRIADMPTVATSGTQDHVSSDGETDEEDAANKGKGLDAKEDNANKSKKEATPEDEVNEEEVSTEEEVNKDEVFTEEEPHIDRKYFKGISSPTSPIVTPRP</sequence>
<feature type="compositionally biased region" description="Polar residues" evidence="2">
    <location>
        <begin position="358"/>
        <end position="369"/>
    </location>
</feature>
<comment type="caution">
    <text evidence="3">The sequence shown here is derived from an EMBL/GenBank/DDBJ whole genome shotgun (WGS) entry which is preliminary data.</text>
</comment>
<evidence type="ECO:0000256" key="1">
    <source>
        <dbReference type="SAM" id="Coils"/>
    </source>
</evidence>
<feature type="region of interest" description="Disordered" evidence="2">
    <location>
        <begin position="277"/>
        <end position="369"/>
    </location>
</feature>
<feature type="compositionally biased region" description="Acidic residues" evidence="2">
    <location>
        <begin position="321"/>
        <end position="337"/>
    </location>
</feature>
<dbReference type="EMBL" id="QZAS01000001">
    <property type="protein sequence ID" value="THX17910.1"/>
    <property type="molecule type" value="Genomic_DNA"/>
</dbReference>
<gene>
    <name evidence="3" type="ORF">D6D13_00247</name>
</gene>
<keyword evidence="1" id="KW-0175">Coiled coil</keyword>
<feature type="compositionally biased region" description="Basic and acidic residues" evidence="2">
    <location>
        <begin position="338"/>
        <end position="353"/>
    </location>
</feature>
<dbReference type="AlphaFoldDB" id="A0A4S9DDW5"/>
<evidence type="ECO:0000313" key="3">
    <source>
        <dbReference type="EMBL" id="THX17910.1"/>
    </source>
</evidence>
<accession>A0A4S9DDW5</accession>
<protein>
    <submittedName>
        <fullName evidence="3">Uncharacterized protein</fullName>
    </submittedName>
</protein>
<feature type="compositionally biased region" description="Basic and acidic residues" evidence="2">
    <location>
        <begin position="298"/>
        <end position="320"/>
    </location>
</feature>
<name>A0A4S9DDW5_AURPU</name>
<organism evidence="3">
    <name type="scientific">Aureobasidium pullulans</name>
    <name type="common">Black yeast</name>
    <name type="synonym">Pullularia pullulans</name>
    <dbReference type="NCBI Taxonomy" id="5580"/>
    <lineage>
        <taxon>Eukaryota</taxon>
        <taxon>Fungi</taxon>
        <taxon>Dikarya</taxon>
        <taxon>Ascomycota</taxon>
        <taxon>Pezizomycotina</taxon>
        <taxon>Dothideomycetes</taxon>
        <taxon>Dothideomycetidae</taxon>
        <taxon>Dothideales</taxon>
        <taxon>Saccotheciaceae</taxon>
        <taxon>Aureobasidium</taxon>
    </lineage>
</organism>
<feature type="compositionally biased region" description="Polar residues" evidence="2">
    <location>
        <begin position="1"/>
        <end position="12"/>
    </location>
</feature>